<evidence type="ECO:0000256" key="2">
    <source>
        <dbReference type="SAM" id="Phobius"/>
    </source>
</evidence>
<dbReference type="InterPro" id="IPR006311">
    <property type="entry name" value="TAT_signal"/>
</dbReference>
<dbReference type="PROSITE" id="PS51318">
    <property type="entry name" value="TAT"/>
    <property type="match status" value="1"/>
</dbReference>
<feature type="domain" description="Oxidoreductase molybdopterin-binding" evidence="3">
    <location>
        <begin position="200"/>
        <end position="327"/>
    </location>
</feature>
<keyword evidence="2" id="KW-1133">Transmembrane helix</keyword>
<dbReference type="EMBL" id="FNSD01000001">
    <property type="protein sequence ID" value="SEB58601.1"/>
    <property type="molecule type" value="Genomic_DNA"/>
</dbReference>
<feature type="transmembrane region" description="Helical" evidence="2">
    <location>
        <begin position="28"/>
        <end position="46"/>
    </location>
</feature>
<feature type="compositionally biased region" description="Basic and acidic residues" evidence="1">
    <location>
        <begin position="146"/>
        <end position="161"/>
    </location>
</feature>
<evidence type="ECO:0000313" key="4">
    <source>
        <dbReference type="EMBL" id="SEB58601.1"/>
    </source>
</evidence>
<evidence type="ECO:0000259" key="3">
    <source>
        <dbReference type="Pfam" id="PF00174"/>
    </source>
</evidence>
<evidence type="ECO:0000313" key="5">
    <source>
        <dbReference type="Proteomes" id="UP000182409"/>
    </source>
</evidence>
<dbReference type="Proteomes" id="UP000182409">
    <property type="component" value="Unassembled WGS sequence"/>
</dbReference>
<proteinExistence type="predicted"/>
<gene>
    <name evidence="4" type="ORF">SAMN05443244_1227</name>
</gene>
<dbReference type="PANTHER" id="PTHR43032">
    <property type="entry name" value="PROTEIN-METHIONINE-SULFOXIDE REDUCTASE"/>
    <property type="match status" value="1"/>
</dbReference>
<reference evidence="4 5" key="1">
    <citation type="submission" date="2016-10" db="EMBL/GenBank/DDBJ databases">
        <authorList>
            <person name="de Groot N.N."/>
        </authorList>
    </citation>
    <scope>NUCLEOTIDE SEQUENCE [LARGE SCALE GENOMIC DNA]</scope>
    <source>
        <strain evidence="4 5">AB35.6</strain>
    </source>
</reference>
<dbReference type="SUPFAM" id="SSF56524">
    <property type="entry name" value="Oxidoreductase molybdopterin-binding domain"/>
    <property type="match status" value="1"/>
</dbReference>
<dbReference type="Pfam" id="PF00174">
    <property type="entry name" value="Oxidored_molyb"/>
    <property type="match status" value="1"/>
</dbReference>
<evidence type="ECO:0000256" key="1">
    <source>
        <dbReference type="SAM" id="MobiDB-lite"/>
    </source>
</evidence>
<feature type="region of interest" description="Disordered" evidence="1">
    <location>
        <begin position="139"/>
        <end position="180"/>
    </location>
</feature>
<dbReference type="InterPro" id="IPR000572">
    <property type="entry name" value="OxRdtase_Mopterin-bd_dom"/>
</dbReference>
<dbReference type="PANTHER" id="PTHR43032:SF2">
    <property type="entry name" value="BLL0505 PROTEIN"/>
    <property type="match status" value="1"/>
</dbReference>
<name>A0A1H4KJB7_9BACT</name>
<protein>
    <submittedName>
        <fullName evidence="4">Oxidoreductase molybdopterin binding domain-containing protein</fullName>
    </submittedName>
</protein>
<keyword evidence="2" id="KW-0812">Transmembrane</keyword>
<dbReference type="OrthoDB" id="9778777at2"/>
<organism evidence="4 5">
    <name type="scientific">Terriglobus roseus</name>
    <dbReference type="NCBI Taxonomy" id="392734"/>
    <lineage>
        <taxon>Bacteria</taxon>
        <taxon>Pseudomonadati</taxon>
        <taxon>Acidobacteriota</taxon>
        <taxon>Terriglobia</taxon>
        <taxon>Terriglobales</taxon>
        <taxon>Acidobacteriaceae</taxon>
        <taxon>Terriglobus</taxon>
    </lineage>
</organism>
<dbReference type="AlphaFoldDB" id="A0A1H4KJB7"/>
<accession>A0A1H4KJB7</accession>
<dbReference type="Gene3D" id="3.90.420.10">
    <property type="entry name" value="Oxidoreductase, molybdopterin-binding domain"/>
    <property type="match status" value="1"/>
</dbReference>
<keyword evidence="2" id="KW-0472">Membrane</keyword>
<dbReference type="InterPro" id="IPR036374">
    <property type="entry name" value="OxRdtase_Mopterin-bd_sf"/>
</dbReference>
<sequence>MIESSQSRTPEELDEEVRRMLRTRTRRSFLIGGAAALASAGLYEALYRSKAVNQLQWPLREVHEANRALTNLLFRQRVLAPTYKPSEVTGLRINGDFGIDTGLIESSWGLQLVGLDRPQQYRQFLPDVDLWEYRSKDDYESQTEARSQEPDVKGKGPEAKPKQNANAAPGGPPPKPQQAIPHLQESAGVTASADAVPGVVLRLEDLKKLPYTEQITQFKCVEGWSQIVRWGGVRFRDLLRAYPPANIDGKPPTYVTMETSNGEFNASFDMPSLLHPQTLLCYSMDGVPLQIAHGAPVRLAMPLKYGYKQIKAIASITFGNVRTPDYWEKLGYDWYAGL</sequence>